<keyword evidence="1" id="KW-0472">Membrane</keyword>
<sequence length="134" mass="14432">MILIAQLAALVAAAIHVLAFAWETILFRRPSIHRDLFRIPTADVPPVRMWAFNVGFYNLFLGSGAIAGVIVWWTGHETPGRTLVVYTCAFMFSAGVALFVSDRMAMSRPRGSGVVGSLCQSVPSLVALVALALA</sequence>
<keyword evidence="3" id="KW-1185">Reference proteome</keyword>
<feature type="transmembrane region" description="Helical" evidence="1">
    <location>
        <begin position="50"/>
        <end position="71"/>
    </location>
</feature>
<evidence type="ECO:0000313" key="3">
    <source>
        <dbReference type="Proteomes" id="UP000254569"/>
    </source>
</evidence>
<dbReference type="Proteomes" id="UP000254569">
    <property type="component" value="Unassembled WGS sequence"/>
</dbReference>
<gene>
    <name evidence="2" type="ORF">NCTC13296_00836</name>
</gene>
<evidence type="ECO:0000313" key="2">
    <source>
        <dbReference type="EMBL" id="SUE14003.1"/>
    </source>
</evidence>
<dbReference type="Pfam" id="PF06993">
    <property type="entry name" value="DUF1304"/>
    <property type="match status" value="1"/>
</dbReference>
<name>A0A379LXE6_9NOCA</name>
<evidence type="ECO:0000256" key="1">
    <source>
        <dbReference type="SAM" id="Phobius"/>
    </source>
</evidence>
<proteinExistence type="predicted"/>
<keyword evidence="1" id="KW-0812">Transmembrane</keyword>
<dbReference type="InterPro" id="IPR009732">
    <property type="entry name" value="DUF1304"/>
</dbReference>
<feature type="transmembrane region" description="Helical" evidence="1">
    <location>
        <begin position="83"/>
        <end position="101"/>
    </location>
</feature>
<accession>A0A379LXE6</accession>
<dbReference type="EMBL" id="UGVI01000001">
    <property type="protein sequence ID" value="SUE14003.1"/>
    <property type="molecule type" value="Genomic_DNA"/>
</dbReference>
<dbReference type="RefSeq" id="WP_064065395.1">
    <property type="nucleotide sequence ID" value="NZ_CP101467.1"/>
</dbReference>
<dbReference type="AlphaFoldDB" id="A0A379LXE6"/>
<dbReference type="OrthoDB" id="9803832at2"/>
<reference evidence="2 3" key="1">
    <citation type="submission" date="2018-06" db="EMBL/GenBank/DDBJ databases">
        <authorList>
            <consortium name="Pathogen Informatics"/>
            <person name="Doyle S."/>
        </authorList>
    </citation>
    <scope>NUCLEOTIDE SEQUENCE [LARGE SCALE GENOMIC DNA]</scope>
    <source>
        <strain evidence="2 3">NCTC13296</strain>
    </source>
</reference>
<keyword evidence="1" id="KW-1133">Transmembrane helix</keyword>
<organism evidence="2 3">
    <name type="scientific">Rhodococcus gordoniae</name>
    <dbReference type="NCBI Taxonomy" id="223392"/>
    <lineage>
        <taxon>Bacteria</taxon>
        <taxon>Bacillati</taxon>
        <taxon>Actinomycetota</taxon>
        <taxon>Actinomycetes</taxon>
        <taxon>Mycobacteriales</taxon>
        <taxon>Nocardiaceae</taxon>
        <taxon>Rhodococcus</taxon>
    </lineage>
</organism>
<protein>
    <submittedName>
        <fullName evidence="2">Predicted membrane protein</fullName>
    </submittedName>
</protein>